<evidence type="ECO:0000313" key="4">
    <source>
        <dbReference type="Proteomes" id="UP000476332"/>
    </source>
</evidence>
<dbReference type="EMBL" id="JAAAMJ010000010">
    <property type="protein sequence ID" value="NDV87755.1"/>
    <property type="molecule type" value="Genomic_DNA"/>
</dbReference>
<dbReference type="InterPro" id="IPR036366">
    <property type="entry name" value="PGBDSf"/>
</dbReference>
<dbReference type="Pfam" id="PF01471">
    <property type="entry name" value="PG_binding_1"/>
    <property type="match status" value="2"/>
</dbReference>
<gene>
    <name evidence="3" type="ORF">GTW51_13695</name>
</gene>
<keyword evidence="1" id="KW-0732">Signal</keyword>
<dbReference type="Proteomes" id="UP000476332">
    <property type="component" value="Unassembled WGS sequence"/>
</dbReference>
<dbReference type="RefSeq" id="WP_163044507.1">
    <property type="nucleotide sequence ID" value="NZ_JAAAMJ010000010.1"/>
</dbReference>
<evidence type="ECO:0000256" key="1">
    <source>
        <dbReference type="SAM" id="SignalP"/>
    </source>
</evidence>
<dbReference type="AlphaFoldDB" id="A0A6L9MIW0"/>
<dbReference type="Gene3D" id="1.10.101.10">
    <property type="entry name" value="PGBD-like superfamily/PGBD"/>
    <property type="match status" value="2"/>
</dbReference>
<reference evidence="3 4" key="1">
    <citation type="submission" date="2020-01" db="EMBL/GenBank/DDBJ databases">
        <title>Genomes of bacteria type strains.</title>
        <authorList>
            <person name="Chen J."/>
            <person name="Zhu S."/>
            <person name="Chen J."/>
        </authorList>
    </citation>
    <scope>NUCLEOTIDE SEQUENCE [LARGE SCALE GENOMIC DNA]</scope>
    <source>
        <strain evidence="3 4">KCTC 52919</strain>
    </source>
</reference>
<feature type="signal peptide" evidence="1">
    <location>
        <begin position="1"/>
        <end position="26"/>
    </location>
</feature>
<evidence type="ECO:0000259" key="2">
    <source>
        <dbReference type="Pfam" id="PF01471"/>
    </source>
</evidence>
<proteinExistence type="predicted"/>
<sequence length="231" mass="23885">MLARRPALSAGLVAFGILFGSMAANAIYGQPGKHPQPLLATRGDSAGVVTAALGNDSGLMPVPLVEEVQSALSSAGYYQATIDGRPGPATEAAVKAFQKAHGLPVDGAATPQLLANVRQLGASEPGVPDAMAVASLEERMGRTSRPLVQDETTEIAEDPLSTLSTLSEDELVRRIQAGLNAAQVAELSADGIVGERTRAAIRTFEALEGLEVTGSPDPKILERLIEIGAIQ</sequence>
<name>A0A6L9MIW0_9HYPH</name>
<dbReference type="InterPro" id="IPR036365">
    <property type="entry name" value="PGBD-like_sf"/>
</dbReference>
<keyword evidence="4" id="KW-1185">Reference proteome</keyword>
<protein>
    <recommendedName>
        <fullName evidence="2">Peptidoglycan binding-like domain-containing protein</fullName>
    </recommendedName>
</protein>
<accession>A0A6L9MIW0</accession>
<feature type="domain" description="Peptidoglycan binding-like" evidence="2">
    <location>
        <begin position="64"/>
        <end position="115"/>
    </location>
</feature>
<dbReference type="InterPro" id="IPR002477">
    <property type="entry name" value="Peptidoglycan-bd-like"/>
</dbReference>
<evidence type="ECO:0000313" key="3">
    <source>
        <dbReference type="EMBL" id="NDV87755.1"/>
    </source>
</evidence>
<comment type="caution">
    <text evidence="3">The sequence shown here is derived from an EMBL/GenBank/DDBJ whole genome shotgun (WGS) entry which is preliminary data.</text>
</comment>
<feature type="chain" id="PRO_5026853202" description="Peptidoglycan binding-like domain-containing protein" evidence="1">
    <location>
        <begin position="27"/>
        <end position="231"/>
    </location>
</feature>
<organism evidence="3 4">
    <name type="scientific">Aurantimonas aggregata</name>
    <dbReference type="NCBI Taxonomy" id="2047720"/>
    <lineage>
        <taxon>Bacteria</taxon>
        <taxon>Pseudomonadati</taxon>
        <taxon>Pseudomonadota</taxon>
        <taxon>Alphaproteobacteria</taxon>
        <taxon>Hyphomicrobiales</taxon>
        <taxon>Aurantimonadaceae</taxon>
        <taxon>Aurantimonas</taxon>
    </lineage>
</organism>
<dbReference type="SUPFAM" id="SSF47090">
    <property type="entry name" value="PGBD-like"/>
    <property type="match status" value="2"/>
</dbReference>
<feature type="domain" description="Peptidoglycan binding-like" evidence="2">
    <location>
        <begin position="169"/>
        <end position="224"/>
    </location>
</feature>